<organism evidence="1 2">
    <name type="scientific">Dufourea novaeangliae</name>
    <name type="common">Sweat bee</name>
    <dbReference type="NCBI Taxonomy" id="178035"/>
    <lineage>
        <taxon>Eukaryota</taxon>
        <taxon>Metazoa</taxon>
        <taxon>Ecdysozoa</taxon>
        <taxon>Arthropoda</taxon>
        <taxon>Hexapoda</taxon>
        <taxon>Insecta</taxon>
        <taxon>Pterygota</taxon>
        <taxon>Neoptera</taxon>
        <taxon>Endopterygota</taxon>
        <taxon>Hymenoptera</taxon>
        <taxon>Apocrita</taxon>
        <taxon>Aculeata</taxon>
        <taxon>Apoidea</taxon>
        <taxon>Anthophila</taxon>
        <taxon>Halictidae</taxon>
        <taxon>Rophitinae</taxon>
        <taxon>Dufourea</taxon>
    </lineage>
</organism>
<dbReference type="PANTHER" id="PTHR46114:SF2">
    <property type="entry name" value="CULLIN N-TERMINAL DOMAIN-CONTAINING PROTEIN"/>
    <property type="match status" value="1"/>
</dbReference>
<reference evidence="1 2" key="1">
    <citation type="submission" date="2015-07" db="EMBL/GenBank/DDBJ databases">
        <title>The genome of Dufourea novaeangliae.</title>
        <authorList>
            <person name="Pan H."/>
            <person name="Kapheim K."/>
        </authorList>
    </citation>
    <scope>NUCLEOTIDE SEQUENCE [LARGE SCALE GENOMIC DNA]</scope>
    <source>
        <strain evidence="1">0120121106</strain>
        <tissue evidence="1">Whole body</tissue>
    </source>
</reference>
<accession>A0A154PSB7</accession>
<proteinExistence type="predicted"/>
<evidence type="ECO:0000313" key="1">
    <source>
        <dbReference type="EMBL" id="KZC14158.1"/>
    </source>
</evidence>
<protein>
    <submittedName>
        <fullName evidence="1">Uncharacterized protein</fullName>
    </submittedName>
</protein>
<name>A0A154PSB7_DUFNO</name>
<dbReference type="EMBL" id="KQ435038">
    <property type="protein sequence ID" value="KZC14158.1"/>
    <property type="molecule type" value="Genomic_DNA"/>
</dbReference>
<dbReference type="AlphaFoldDB" id="A0A154PSB7"/>
<dbReference type="Proteomes" id="UP000076502">
    <property type="component" value="Unassembled WGS sequence"/>
</dbReference>
<sequence>MSLKMHFLHFQLDFFPRNLSHVSDEHGERFHHDISKMEKRYQGKDLSAMLADYCWTLMNNNKDTAYNRQARRKHS</sequence>
<evidence type="ECO:0000313" key="2">
    <source>
        <dbReference type="Proteomes" id="UP000076502"/>
    </source>
</evidence>
<keyword evidence="2" id="KW-1185">Reference proteome</keyword>
<gene>
    <name evidence="1" type="ORF">WN55_06561</name>
</gene>
<dbReference type="PANTHER" id="PTHR46114">
    <property type="entry name" value="APPLE DOMAIN-CONTAINING PROTEIN"/>
    <property type="match status" value="1"/>
</dbReference>